<keyword evidence="16" id="KW-1185">Reference proteome</keyword>
<dbReference type="PRINTS" id="PR00344">
    <property type="entry name" value="BCTRLSENSOR"/>
</dbReference>
<dbReference type="SMART" id="SM00388">
    <property type="entry name" value="HisKA"/>
    <property type="match status" value="1"/>
</dbReference>
<accession>A0A9X7VVM7</accession>
<comment type="subcellular location">
    <subcellularLocation>
        <location evidence="2">Cell membrane</location>
        <topology evidence="2">Multi-pass membrane protein</topology>
    </subcellularLocation>
</comment>
<dbReference type="SMART" id="SM00304">
    <property type="entry name" value="HAMP"/>
    <property type="match status" value="1"/>
</dbReference>
<evidence type="ECO:0000256" key="11">
    <source>
        <dbReference type="ARBA" id="ARBA00023136"/>
    </source>
</evidence>
<dbReference type="FunFam" id="1.10.287.130:FF:000001">
    <property type="entry name" value="Two-component sensor histidine kinase"/>
    <property type="match status" value="1"/>
</dbReference>
<evidence type="ECO:0000313" key="16">
    <source>
        <dbReference type="Proteomes" id="UP000663505"/>
    </source>
</evidence>
<dbReference type="EMBL" id="CP071182">
    <property type="protein sequence ID" value="QSO45772.1"/>
    <property type="molecule type" value="Genomic_DNA"/>
</dbReference>
<dbReference type="GO" id="GO:0030295">
    <property type="term" value="F:protein kinase activator activity"/>
    <property type="evidence" value="ECO:0007669"/>
    <property type="project" value="TreeGrafter"/>
</dbReference>
<dbReference type="Pfam" id="PF02518">
    <property type="entry name" value="HATPase_c"/>
    <property type="match status" value="1"/>
</dbReference>
<keyword evidence="5" id="KW-0597">Phosphoprotein</keyword>
<feature type="transmembrane region" description="Helical" evidence="12">
    <location>
        <begin position="6"/>
        <end position="29"/>
    </location>
</feature>
<dbReference type="Pfam" id="PF08448">
    <property type="entry name" value="PAS_4"/>
    <property type="match status" value="1"/>
</dbReference>
<comment type="catalytic activity">
    <reaction evidence="1">
        <text>ATP + protein L-histidine = ADP + protein N-phospho-L-histidine.</text>
        <dbReference type="EC" id="2.7.13.3"/>
    </reaction>
</comment>
<dbReference type="SUPFAM" id="SSF47384">
    <property type="entry name" value="Homodimeric domain of signal transducing histidine kinase"/>
    <property type="match status" value="1"/>
</dbReference>
<feature type="transmembrane region" description="Helical" evidence="12">
    <location>
        <begin position="163"/>
        <end position="182"/>
    </location>
</feature>
<dbReference type="Gene3D" id="3.30.565.10">
    <property type="entry name" value="Histidine kinase-like ATPase, C-terminal domain"/>
    <property type="match status" value="1"/>
</dbReference>
<dbReference type="CDD" id="cd06225">
    <property type="entry name" value="HAMP"/>
    <property type="match status" value="1"/>
</dbReference>
<dbReference type="GO" id="GO:0005886">
    <property type="term" value="C:plasma membrane"/>
    <property type="evidence" value="ECO:0007669"/>
    <property type="project" value="UniProtKB-SubCell"/>
</dbReference>
<dbReference type="InterPro" id="IPR000014">
    <property type="entry name" value="PAS"/>
</dbReference>
<dbReference type="InterPro" id="IPR003594">
    <property type="entry name" value="HATPase_dom"/>
</dbReference>
<dbReference type="PANTHER" id="PTHR42878">
    <property type="entry name" value="TWO-COMPONENT HISTIDINE KINASE"/>
    <property type="match status" value="1"/>
</dbReference>
<evidence type="ECO:0000256" key="10">
    <source>
        <dbReference type="ARBA" id="ARBA00023012"/>
    </source>
</evidence>
<evidence type="ECO:0000256" key="7">
    <source>
        <dbReference type="ARBA" id="ARBA00022741"/>
    </source>
</evidence>
<evidence type="ECO:0000256" key="12">
    <source>
        <dbReference type="SAM" id="Phobius"/>
    </source>
</evidence>
<proteinExistence type="predicted"/>
<evidence type="ECO:0000256" key="8">
    <source>
        <dbReference type="ARBA" id="ARBA00022777"/>
    </source>
</evidence>
<keyword evidence="6" id="KW-0808">Transferase</keyword>
<dbReference type="InterPro" id="IPR050351">
    <property type="entry name" value="BphY/WalK/GraS-like"/>
</dbReference>
<dbReference type="InterPro" id="IPR003660">
    <property type="entry name" value="HAMP_dom"/>
</dbReference>
<reference evidence="15 16" key="1">
    <citation type="submission" date="2021-02" db="EMBL/GenBank/DDBJ databases">
        <title>Alicyclobacillus curvatus sp. nov. and Alicyclobacillus mengziensis sp. nov., two acidophilic bacteria isolated from acid mine drainage.</title>
        <authorList>
            <person name="Huang Y."/>
        </authorList>
    </citation>
    <scope>NUCLEOTIDE SEQUENCE [LARGE SCALE GENOMIC DNA]</scope>
    <source>
        <strain evidence="15 16">S30H14</strain>
    </source>
</reference>
<evidence type="ECO:0000259" key="14">
    <source>
        <dbReference type="PROSITE" id="PS50885"/>
    </source>
</evidence>
<organism evidence="15 16">
    <name type="scientific">Alicyclobacillus mengziensis</name>
    <dbReference type="NCBI Taxonomy" id="2931921"/>
    <lineage>
        <taxon>Bacteria</taxon>
        <taxon>Bacillati</taxon>
        <taxon>Bacillota</taxon>
        <taxon>Bacilli</taxon>
        <taxon>Bacillales</taxon>
        <taxon>Alicyclobacillaceae</taxon>
        <taxon>Alicyclobacillus</taxon>
    </lineage>
</organism>
<dbReference type="AlphaFoldDB" id="A0A9X7VVM7"/>
<dbReference type="GO" id="GO:0000155">
    <property type="term" value="F:phosphorelay sensor kinase activity"/>
    <property type="evidence" value="ECO:0007669"/>
    <property type="project" value="InterPro"/>
</dbReference>
<gene>
    <name evidence="15" type="ORF">JZ786_14575</name>
</gene>
<evidence type="ECO:0000256" key="9">
    <source>
        <dbReference type="ARBA" id="ARBA00022840"/>
    </source>
</evidence>
<dbReference type="FunFam" id="3.30.565.10:FF:000006">
    <property type="entry name" value="Sensor histidine kinase WalK"/>
    <property type="match status" value="1"/>
</dbReference>
<dbReference type="SMART" id="SM00387">
    <property type="entry name" value="HATPase_c"/>
    <property type="match status" value="1"/>
</dbReference>
<dbReference type="InterPro" id="IPR035965">
    <property type="entry name" value="PAS-like_dom_sf"/>
</dbReference>
<dbReference type="KEGG" id="afx:JZ786_14575"/>
<dbReference type="GO" id="GO:0000156">
    <property type="term" value="F:phosphorelay response regulator activity"/>
    <property type="evidence" value="ECO:0007669"/>
    <property type="project" value="TreeGrafter"/>
</dbReference>
<dbReference type="SUPFAM" id="SSF55785">
    <property type="entry name" value="PYP-like sensor domain (PAS domain)"/>
    <property type="match status" value="1"/>
</dbReference>
<keyword evidence="10" id="KW-0902">Two-component regulatory system</keyword>
<dbReference type="EC" id="2.7.13.3" evidence="3"/>
<dbReference type="Proteomes" id="UP000663505">
    <property type="component" value="Chromosome"/>
</dbReference>
<dbReference type="InterPro" id="IPR005467">
    <property type="entry name" value="His_kinase_dom"/>
</dbReference>
<keyword evidence="12" id="KW-0812">Transmembrane</keyword>
<evidence type="ECO:0000256" key="5">
    <source>
        <dbReference type="ARBA" id="ARBA00022553"/>
    </source>
</evidence>
<evidence type="ECO:0000256" key="4">
    <source>
        <dbReference type="ARBA" id="ARBA00022475"/>
    </source>
</evidence>
<dbReference type="InterPro" id="IPR004358">
    <property type="entry name" value="Sig_transdc_His_kin-like_C"/>
</dbReference>
<dbReference type="SUPFAM" id="SSF158472">
    <property type="entry name" value="HAMP domain-like"/>
    <property type="match status" value="1"/>
</dbReference>
<feature type="domain" description="Histidine kinase" evidence="13">
    <location>
        <begin position="364"/>
        <end position="583"/>
    </location>
</feature>
<dbReference type="InterPro" id="IPR003661">
    <property type="entry name" value="HisK_dim/P_dom"/>
</dbReference>
<dbReference type="InterPro" id="IPR013656">
    <property type="entry name" value="PAS_4"/>
</dbReference>
<dbReference type="Gene3D" id="1.10.287.130">
    <property type="match status" value="1"/>
</dbReference>
<dbReference type="GO" id="GO:0005524">
    <property type="term" value="F:ATP binding"/>
    <property type="evidence" value="ECO:0007669"/>
    <property type="project" value="UniProtKB-KW"/>
</dbReference>
<evidence type="ECO:0000256" key="1">
    <source>
        <dbReference type="ARBA" id="ARBA00000085"/>
    </source>
</evidence>
<dbReference type="Pfam" id="PF00512">
    <property type="entry name" value="HisKA"/>
    <property type="match status" value="1"/>
</dbReference>
<evidence type="ECO:0000256" key="2">
    <source>
        <dbReference type="ARBA" id="ARBA00004651"/>
    </source>
</evidence>
<dbReference type="PANTHER" id="PTHR42878:SF3">
    <property type="entry name" value="HISTIDINE PROTEIN KINASE SAES"/>
    <property type="match status" value="1"/>
</dbReference>
<name>A0A9X7VVM7_9BACL</name>
<sequence length="591" mass="65725">MIQNSIVAKLWLTIVGMVGLVLLLLSFLLQQFFDNYVYQQQGAELQRVAYSVQTLIEKNPASLSSNVRLANNIAAIFDNANIVVQVPINDQNTLGKVFQSFNQIDKQLFLKGSPVIREAGTGGKDRLSVYLLVKNPRSGTTGMIQVTQKMSTLDAPLTRMRNLIEFAVVLGVLLTTGLAFVVSKNLSRPLVQMNKAAEDMAHGNFHHRIQVVTNDEVGRLGRTFNFLTNELERTIAALSVEKDQLSSILSSLVDGVVAADGQGKITLANPPALRRLTSFYALAELPSSDRDKRLPAPLLAMMENVLRVNQTQTREMNWQGRDYVFVMTPLYESDGSTPRGVVCVFRDITEEKKLDRLRKDFIANVSHELRTPLSMMQGYSEALLDEFGDDPISRRELTGIIHDESLRMKRLVNDLLDLAQLESGHFQMNYEQIDFGELTERVGRKFSQLAADQVVTLETKVPSEHVIILADADRMEQVCTNLVDNAIRHTHEGGRVALTLTRTEKFARLSVADTGSGIPKDDLPYIWERFYKADKARTRGASGGIGLGLSITRHIILEHGGDIMVNSEEGQGTTFTVSLPLADLTLAPQEE</sequence>
<dbReference type="Pfam" id="PF00672">
    <property type="entry name" value="HAMP"/>
    <property type="match status" value="1"/>
</dbReference>
<dbReference type="SUPFAM" id="SSF55874">
    <property type="entry name" value="ATPase domain of HSP90 chaperone/DNA topoisomerase II/histidine kinase"/>
    <property type="match status" value="1"/>
</dbReference>
<evidence type="ECO:0000259" key="13">
    <source>
        <dbReference type="PROSITE" id="PS50109"/>
    </source>
</evidence>
<evidence type="ECO:0000256" key="6">
    <source>
        <dbReference type="ARBA" id="ARBA00022679"/>
    </source>
</evidence>
<dbReference type="CDD" id="cd00082">
    <property type="entry name" value="HisKA"/>
    <property type="match status" value="1"/>
</dbReference>
<dbReference type="Gene3D" id="6.10.340.10">
    <property type="match status" value="1"/>
</dbReference>
<keyword evidence="12" id="KW-1133">Transmembrane helix</keyword>
<keyword evidence="4" id="KW-1003">Cell membrane</keyword>
<dbReference type="GO" id="GO:0007234">
    <property type="term" value="P:osmosensory signaling via phosphorelay pathway"/>
    <property type="evidence" value="ECO:0007669"/>
    <property type="project" value="TreeGrafter"/>
</dbReference>
<dbReference type="CDD" id="cd00075">
    <property type="entry name" value="HATPase"/>
    <property type="match status" value="1"/>
</dbReference>
<dbReference type="InterPro" id="IPR036097">
    <property type="entry name" value="HisK_dim/P_sf"/>
</dbReference>
<keyword evidence="8" id="KW-0418">Kinase</keyword>
<keyword evidence="9" id="KW-0067">ATP-binding</keyword>
<evidence type="ECO:0000313" key="15">
    <source>
        <dbReference type="EMBL" id="QSO45772.1"/>
    </source>
</evidence>
<keyword evidence="11 12" id="KW-0472">Membrane</keyword>
<dbReference type="RefSeq" id="WP_206655141.1">
    <property type="nucleotide sequence ID" value="NZ_CP071182.1"/>
</dbReference>
<dbReference type="InterPro" id="IPR036890">
    <property type="entry name" value="HATPase_C_sf"/>
</dbReference>
<dbReference type="PROSITE" id="PS50109">
    <property type="entry name" value="HIS_KIN"/>
    <property type="match status" value="1"/>
</dbReference>
<keyword evidence="7" id="KW-0547">Nucleotide-binding</keyword>
<feature type="domain" description="HAMP" evidence="14">
    <location>
        <begin position="184"/>
        <end position="236"/>
    </location>
</feature>
<dbReference type="Gene3D" id="3.30.450.20">
    <property type="entry name" value="PAS domain"/>
    <property type="match status" value="1"/>
</dbReference>
<dbReference type="CDD" id="cd00130">
    <property type="entry name" value="PAS"/>
    <property type="match status" value="1"/>
</dbReference>
<dbReference type="PROSITE" id="PS50885">
    <property type="entry name" value="HAMP"/>
    <property type="match status" value="1"/>
</dbReference>
<evidence type="ECO:0000256" key="3">
    <source>
        <dbReference type="ARBA" id="ARBA00012438"/>
    </source>
</evidence>
<protein>
    <recommendedName>
        <fullName evidence="3">histidine kinase</fullName>
        <ecNumber evidence="3">2.7.13.3</ecNumber>
    </recommendedName>
</protein>